<dbReference type="EMBL" id="JADLQN010000003">
    <property type="protein sequence ID" value="MBF6356488.1"/>
    <property type="molecule type" value="Genomic_DNA"/>
</dbReference>
<evidence type="ECO:0000313" key="3">
    <source>
        <dbReference type="EMBL" id="MBF6356488.1"/>
    </source>
</evidence>
<feature type="region of interest" description="Disordered" evidence="1">
    <location>
        <begin position="1"/>
        <end position="23"/>
    </location>
</feature>
<accession>A0ABS0DIH0</accession>
<gene>
    <name evidence="3" type="ORF">IU449_18385</name>
</gene>
<organism evidence="3 4">
    <name type="scientific">Nocardia higoensis</name>
    <dbReference type="NCBI Taxonomy" id="228599"/>
    <lineage>
        <taxon>Bacteria</taxon>
        <taxon>Bacillati</taxon>
        <taxon>Actinomycetota</taxon>
        <taxon>Actinomycetes</taxon>
        <taxon>Mycobacteriales</taxon>
        <taxon>Nocardiaceae</taxon>
        <taxon>Nocardia</taxon>
    </lineage>
</organism>
<dbReference type="Proteomes" id="UP000707731">
    <property type="component" value="Unassembled WGS sequence"/>
</dbReference>
<proteinExistence type="predicted"/>
<dbReference type="CDD" id="cd04301">
    <property type="entry name" value="NAT_SF"/>
    <property type="match status" value="1"/>
</dbReference>
<evidence type="ECO:0000313" key="4">
    <source>
        <dbReference type="Proteomes" id="UP000707731"/>
    </source>
</evidence>
<reference evidence="3 4" key="1">
    <citation type="submission" date="2020-10" db="EMBL/GenBank/DDBJ databases">
        <title>Identification of Nocardia species via Next-generation sequencing and recognition of intraspecies genetic diversity.</title>
        <authorList>
            <person name="Li P."/>
            <person name="Li P."/>
            <person name="Lu B."/>
        </authorList>
    </citation>
    <scope>NUCLEOTIDE SEQUENCE [LARGE SCALE GENOMIC DNA]</scope>
    <source>
        <strain evidence="3 4">BJ06-0143</strain>
    </source>
</reference>
<evidence type="ECO:0000256" key="1">
    <source>
        <dbReference type="SAM" id="MobiDB-lite"/>
    </source>
</evidence>
<evidence type="ECO:0000259" key="2">
    <source>
        <dbReference type="PROSITE" id="PS51186"/>
    </source>
</evidence>
<protein>
    <submittedName>
        <fullName evidence="3">GNAT family N-acetyltransferase</fullName>
    </submittedName>
</protein>
<comment type="caution">
    <text evidence="3">The sequence shown here is derived from an EMBL/GenBank/DDBJ whole genome shotgun (WGS) entry which is preliminary data.</text>
</comment>
<dbReference type="RefSeq" id="WP_195003355.1">
    <property type="nucleotide sequence ID" value="NZ_JADLQN010000003.1"/>
</dbReference>
<feature type="domain" description="N-acetyltransferase" evidence="2">
    <location>
        <begin position="200"/>
        <end position="325"/>
    </location>
</feature>
<dbReference type="InterPro" id="IPR016181">
    <property type="entry name" value="Acyl_CoA_acyltransferase"/>
</dbReference>
<keyword evidence="4" id="KW-1185">Reference proteome</keyword>
<dbReference type="SUPFAM" id="SSF55729">
    <property type="entry name" value="Acyl-CoA N-acyltransferases (Nat)"/>
    <property type="match status" value="1"/>
</dbReference>
<name>A0ABS0DIH0_9NOCA</name>
<dbReference type="Gene3D" id="3.40.630.30">
    <property type="match status" value="1"/>
</dbReference>
<dbReference type="InterPro" id="IPR000182">
    <property type="entry name" value="GNAT_dom"/>
</dbReference>
<dbReference type="Pfam" id="PF00583">
    <property type="entry name" value="Acetyltransf_1"/>
    <property type="match status" value="1"/>
</dbReference>
<dbReference type="PROSITE" id="PS51186">
    <property type="entry name" value="GNAT"/>
    <property type="match status" value="1"/>
</dbReference>
<sequence>MPILGRMCGHGGDGPVGRRSCDTETGSASGSVAALGRVIGRLLFGGSQLASAAAGYPSWFHPKPSLTRWRCAPEEKVVNRRTSNPQRCHDAVTTFVATHVVRANRSSNGALSSWFYTGAPSEELNGVLRLGGAAPHEIEQLRKLFDGVPACWHFWPDIDAPEIPGLLRRRGLELFETEPLMVLADANQVAYRELGQPERIEYVTGAAGLTEWAGLWSGATDTNGLVTGLRQGMDRASTRYLLWREHDEVLGCAAVVSSGVGASLEHIVTRADHRGRGIGTALTRRALALALEAGARRVVLTASPDGEGIYRRLGFVTVGHVERYA</sequence>